<dbReference type="Gene3D" id="2.120.10.80">
    <property type="entry name" value="Kelch-type beta propeller"/>
    <property type="match status" value="1"/>
</dbReference>
<evidence type="ECO:0000313" key="6">
    <source>
        <dbReference type="Proteomes" id="UP000439903"/>
    </source>
</evidence>
<evidence type="ECO:0000313" key="5">
    <source>
        <dbReference type="EMBL" id="KAF0441061.1"/>
    </source>
</evidence>
<keyword evidence="1" id="KW-0880">Kelch repeat</keyword>
<feature type="domain" description="Attractin/MKLN-like beta-propeller" evidence="4">
    <location>
        <begin position="160"/>
        <end position="417"/>
    </location>
</feature>
<dbReference type="SUPFAM" id="SSF117281">
    <property type="entry name" value="Kelch motif"/>
    <property type="match status" value="1"/>
</dbReference>
<name>A0A8H4A625_GIGMA</name>
<feature type="transmembrane region" description="Helical" evidence="3">
    <location>
        <begin position="429"/>
        <end position="449"/>
    </location>
</feature>
<keyword evidence="6" id="KW-1185">Reference proteome</keyword>
<evidence type="ECO:0000256" key="1">
    <source>
        <dbReference type="ARBA" id="ARBA00022441"/>
    </source>
</evidence>
<gene>
    <name evidence="5" type="ORF">F8M41_004015</name>
</gene>
<organism evidence="5 6">
    <name type="scientific">Gigaspora margarita</name>
    <dbReference type="NCBI Taxonomy" id="4874"/>
    <lineage>
        <taxon>Eukaryota</taxon>
        <taxon>Fungi</taxon>
        <taxon>Fungi incertae sedis</taxon>
        <taxon>Mucoromycota</taxon>
        <taxon>Glomeromycotina</taxon>
        <taxon>Glomeromycetes</taxon>
        <taxon>Diversisporales</taxon>
        <taxon>Gigasporaceae</taxon>
        <taxon>Gigaspora</taxon>
    </lineage>
</organism>
<comment type="caution">
    <text evidence="5">The sequence shown here is derived from an EMBL/GenBank/DDBJ whole genome shotgun (WGS) entry which is preliminary data.</text>
</comment>
<dbReference type="Proteomes" id="UP000439903">
    <property type="component" value="Unassembled WGS sequence"/>
</dbReference>
<feature type="transmembrane region" description="Helical" evidence="3">
    <location>
        <begin position="490"/>
        <end position="514"/>
    </location>
</feature>
<proteinExistence type="predicted"/>
<feature type="transmembrane region" description="Helical" evidence="3">
    <location>
        <begin position="461"/>
        <end position="484"/>
    </location>
</feature>
<dbReference type="AlphaFoldDB" id="A0A8H4A625"/>
<dbReference type="PANTHER" id="PTHR46093:SF18">
    <property type="entry name" value="FIBRONECTIN TYPE-III DOMAIN-CONTAINING PROTEIN"/>
    <property type="match status" value="1"/>
</dbReference>
<evidence type="ECO:0000256" key="3">
    <source>
        <dbReference type="SAM" id="Phobius"/>
    </source>
</evidence>
<feature type="transmembrane region" description="Helical" evidence="3">
    <location>
        <begin position="12"/>
        <end position="31"/>
    </location>
</feature>
<dbReference type="OrthoDB" id="432528at2759"/>
<dbReference type="PANTHER" id="PTHR46093">
    <property type="entry name" value="ACYL-COA-BINDING DOMAIN-CONTAINING PROTEIN 5"/>
    <property type="match status" value="1"/>
</dbReference>
<dbReference type="InterPro" id="IPR056737">
    <property type="entry name" value="Beta-prop_ATRN-MKLN-like"/>
</dbReference>
<keyword evidence="3" id="KW-0812">Transmembrane</keyword>
<protein>
    <submittedName>
        <fullName evidence="5">Galactose oxidase</fullName>
    </submittedName>
</protein>
<evidence type="ECO:0000259" key="4">
    <source>
        <dbReference type="Pfam" id="PF24981"/>
    </source>
</evidence>
<reference evidence="5 6" key="1">
    <citation type="journal article" date="2019" name="Environ. Microbiol.">
        <title>At the nexus of three kingdoms: the genome of the mycorrhizal fungus Gigaspora margarita provides insights into plant, endobacterial and fungal interactions.</title>
        <authorList>
            <person name="Venice F."/>
            <person name="Ghignone S."/>
            <person name="Salvioli di Fossalunga A."/>
            <person name="Amselem J."/>
            <person name="Novero M."/>
            <person name="Xianan X."/>
            <person name="Sedzielewska Toro K."/>
            <person name="Morin E."/>
            <person name="Lipzen A."/>
            <person name="Grigoriev I.V."/>
            <person name="Henrissat B."/>
            <person name="Martin F.M."/>
            <person name="Bonfante P."/>
        </authorList>
    </citation>
    <scope>NUCLEOTIDE SEQUENCE [LARGE SCALE GENOMIC DNA]</scope>
    <source>
        <strain evidence="5 6">BEG34</strain>
    </source>
</reference>
<sequence length="520" mass="57098">MLSLWSLIINSSNNPIIFILIFTCMIFRTYGLTSEGRGGHMTAIVKDQIYFMGGSRKIPDGDPIKSSIRGYNLSNEVFSLDLTTQFSTVNPPYVVLSGTSQMIYGSEKGYAVVGGPSKQDVYLVGGALQNFTLLNQIDHNVTIVSNQTLMINELYNTWNVSDQNIFIYRPSTKSWLSPGSVAKGGPTIRRRSTSTVIDHEGRIIYIFGGRAEKDTGSLTFTCFNDLYIYDTTVSRWNKINAANAPSPRSHSTATLLPNGKILYIGGVSQDSPGEDAWPIDMTNISVFNTNTWTWSYMIAKSSTPIQARTGHTATLTPDNNKIIIIGGSTSYVLGLTTAYPMFLSLDITKEPYEYSELSFSGIKPPPLSFHTVNLYQNYMIVAFGNITNDGQTGTTETNPNIYLLDLPCQSWVTVFKPGESSCPKPPPPALIIGLTIACYALFLAAIVVVKLSKRLSLTNNFIIFVTIACSVLLIVGIITDTILISPSQQIVNVIIGVTVAFFFIFMVVMCCWCAGKKKTV</sequence>
<accession>A0A8H4A625</accession>
<dbReference type="Pfam" id="PF24981">
    <property type="entry name" value="Beta-prop_ATRN-LZTR1"/>
    <property type="match status" value="1"/>
</dbReference>
<keyword evidence="3" id="KW-0472">Membrane</keyword>
<dbReference type="InterPro" id="IPR015915">
    <property type="entry name" value="Kelch-typ_b-propeller"/>
</dbReference>
<keyword evidence="3" id="KW-1133">Transmembrane helix</keyword>
<evidence type="ECO:0000256" key="2">
    <source>
        <dbReference type="ARBA" id="ARBA00022737"/>
    </source>
</evidence>
<keyword evidence="2" id="KW-0677">Repeat</keyword>
<dbReference type="EMBL" id="WTPW01001361">
    <property type="protein sequence ID" value="KAF0441061.1"/>
    <property type="molecule type" value="Genomic_DNA"/>
</dbReference>